<protein>
    <submittedName>
        <fullName evidence="11">ABC transporter ATP-binding protein</fullName>
    </submittedName>
</protein>
<dbReference type="Gene3D" id="1.20.1560.10">
    <property type="entry name" value="ABC transporter type 1, transmembrane domain"/>
    <property type="match status" value="1"/>
</dbReference>
<dbReference type="InterPro" id="IPR003439">
    <property type="entry name" value="ABC_transporter-like_ATP-bd"/>
</dbReference>
<dbReference type="PROSITE" id="PS50929">
    <property type="entry name" value="ABC_TM1F"/>
    <property type="match status" value="1"/>
</dbReference>
<dbReference type="PANTHER" id="PTHR43394:SF1">
    <property type="entry name" value="ATP-BINDING CASSETTE SUB-FAMILY B MEMBER 10, MITOCHONDRIAL"/>
    <property type="match status" value="1"/>
</dbReference>
<dbReference type="SUPFAM" id="SSF52540">
    <property type="entry name" value="P-loop containing nucleoside triphosphate hydrolases"/>
    <property type="match status" value="1"/>
</dbReference>
<dbReference type="SUPFAM" id="SSF90123">
    <property type="entry name" value="ABC transporter transmembrane region"/>
    <property type="match status" value="1"/>
</dbReference>
<dbReference type="GO" id="GO:0005886">
    <property type="term" value="C:plasma membrane"/>
    <property type="evidence" value="ECO:0007669"/>
    <property type="project" value="UniProtKB-SubCell"/>
</dbReference>
<evidence type="ECO:0000256" key="3">
    <source>
        <dbReference type="ARBA" id="ARBA00022692"/>
    </source>
</evidence>
<dbReference type="SMART" id="SM00382">
    <property type="entry name" value="AAA"/>
    <property type="match status" value="1"/>
</dbReference>
<dbReference type="Pfam" id="PF00005">
    <property type="entry name" value="ABC_tran"/>
    <property type="match status" value="1"/>
</dbReference>
<dbReference type="Proteomes" id="UP000594688">
    <property type="component" value="Chromosome"/>
</dbReference>
<evidence type="ECO:0000256" key="7">
    <source>
        <dbReference type="ARBA" id="ARBA00023136"/>
    </source>
</evidence>
<name>A0A7T0FZV9_9BACT</name>
<dbReference type="Gene3D" id="3.40.50.300">
    <property type="entry name" value="P-loop containing nucleotide triphosphate hydrolases"/>
    <property type="match status" value="1"/>
</dbReference>
<feature type="domain" description="ABC transporter" evidence="9">
    <location>
        <begin position="335"/>
        <end position="569"/>
    </location>
</feature>
<dbReference type="GO" id="GO:0005524">
    <property type="term" value="F:ATP binding"/>
    <property type="evidence" value="ECO:0007669"/>
    <property type="project" value="UniProtKB-KW"/>
</dbReference>
<accession>A0A7T0FZV9</accession>
<proteinExistence type="predicted"/>
<evidence type="ECO:0000313" key="12">
    <source>
        <dbReference type="Proteomes" id="UP000594688"/>
    </source>
</evidence>
<dbReference type="CDD" id="cd18576">
    <property type="entry name" value="ABC_6TM_bac_exporter_ABCB8_10_like"/>
    <property type="match status" value="1"/>
</dbReference>
<reference evidence="11 12" key="1">
    <citation type="submission" date="2020-02" db="EMBL/GenBank/DDBJ databases">
        <title>Genomic and physiological characterization of two novel Nitrospinaceae genera.</title>
        <authorList>
            <person name="Mueller A.J."/>
            <person name="Jung M.-Y."/>
            <person name="Strachan C.R."/>
            <person name="Herbold C.W."/>
            <person name="Kirkegaard R.H."/>
            <person name="Daims H."/>
        </authorList>
    </citation>
    <scope>NUCLEOTIDE SEQUENCE [LARGE SCALE GENOMIC DNA]</scope>
    <source>
        <strain evidence="11">EB</strain>
    </source>
</reference>
<dbReference type="FunFam" id="3.40.50.300:FF:000287">
    <property type="entry name" value="Multidrug ABC transporter ATP-binding protein"/>
    <property type="match status" value="1"/>
</dbReference>
<feature type="transmembrane region" description="Helical" evidence="8">
    <location>
        <begin position="156"/>
        <end position="176"/>
    </location>
</feature>
<feature type="transmembrane region" description="Helical" evidence="8">
    <location>
        <begin position="275"/>
        <end position="297"/>
    </location>
</feature>
<dbReference type="GO" id="GO:0015421">
    <property type="term" value="F:ABC-type oligopeptide transporter activity"/>
    <property type="evidence" value="ECO:0007669"/>
    <property type="project" value="TreeGrafter"/>
</dbReference>
<evidence type="ECO:0000256" key="1">
    <source>
        <dbReference type="ARBA" id="ARBA00004651"/>
    </source>
</evidence>
<feature type="transmembrane region" description="Helical" evidence="8">
    <location>
        <begin position="59"/>
        <end position="83"/>
    </location>
</feature>
<evidence type="ECO:0000259" key="9">
    <source>
        <dbReference type="PROSITE" id="PS50893"/>
    </source>
</evidence>
<dbReference type="InterPro" id="IPR017871">
    <property type="entry name" value="ABC_transporter-like_CS"/>
</dbReference>
<evidence type="ECO:0000256" key="5">
    <source>
        <dbReference type="ARBA" id="ARBA00022840"/>
    </source>
</evidence>
<feature type="transmembrane region" description="Helical" evidence="8">
    <location>
        <begin position="241"/>
        <end position="260"/>
    </location>
</feature>
<keyword evidence="7 8" id="KW-0472">Membrane</keyword>
<keyword evidence="2" id="KW-0813">Transport</keyword>
<comment type="subcellular location">
    <subcellularLocation>
        <location evidence="1">Cell membrane</location>
        <topology evidence="1">Multi-pass membrane protein</topology>
    </subcellularLocation>
</comment>
<keyword evidence="5 11" id="KW-0067">ATP-binding</keyword>
<dbReference type="KEGG" id="nli:G3M70_04920"/>
<feature type="transmembrane region" description="Helical" evidence="8">
    <location>
        <begin position="128"/>
        <end position="150"/>
    </location>
</feature>
<evidence type="ECO:0000256" key="4">
    <source>
        <dbReference type="ARBA" id="ARBA00022741"/>
    </source>
</evidence>
<dbReference type="InterPro" id="IPR027417">
    <property type="entry name" value="P-loop_NTPase"/>
</dbReference>
<keyword evidence="3 8" id="KW-0812">Transmembrane</keyword>
<dbReference type="PROSITE" id="PS50893">
    <property type="entry name" value="ABC_TRANSPORTER_2"/>
    <property type="match status" value="1"/>
</dbReference>
<gene>
    <name evidence="11" type="ORF">G3M70_04920</name>
</gene>
<feature type="domain" description="ABC transmembrane type-1" evidence="10">
    <location>
        <begin position="19"/>
        <end position="301"/>
    </location>
</feature>
<dbReference type="Pfam" id="PF00664">
    <property type="entry name" value="ABC_membrane"/>
    <property type="match status" value="1"/>
</dbReference>
<evidence type="ECO:0000256" key="8">
    <source>
        <dbReference type="SAM" id="Phobius"/>
    </source>
</evidence>
<dbReference type="InterPro" id="IPR039421">
    <property type="entry name" value="Type_1_exporter"/>
</dbReference>
<organism evidence="11 12">
    <name type="scientific">Candidatus Nitronauta litoralis</name>
    <dbReference type="NCBI Taxonomy" id="2705533"/>
    <lineage>
        <taxon>Bacteria</taxon>
        <taxon>Pseudomonadati</taxon>
        <taxon>Nitrospinota/Tectimicrobiota group</taxon>
        <taxon>Nitrospinota</taxon>
        <taxon>Nitrospinia</taxon>
        <taxon>Nitrospinales</taxon>
        <taxon>Nitrospinaceae</taxon>
        <taxon>Candidatus Nitronauta</taxon>
    </lineage>
</organism>
<dbReference type="GO" id="GO:0016887">
    <property type="term" value="F:ATP hydrolysis activity"/>
    <property type="evidence" value="ECO:0007669"/>
    <property type="project" value="InterPro"/>
</dbReference>
<keyword evidence="6 8" id="KW-1133">Transmembrane helix</keyword>
<evidence type="ECO:0000259" key="10">
    <source>
        <dbReference type="PROSITE" id="PS50929"/>
    </source>
</evidence>
<dbReference type="AlphaFoldDB" id="A0A7T0FZV9"/>
<sequence length="585" mass="65169">MKDFSKILKFARPYSKSLIFAFLCLVLTSAITLILPMIVKDMINATLVTKDSDLLNSRTWDLVIVICLQLVFAVLTNFILGFVANRVTADFRIEFFQHVQRLSIGFFQDRRVGELLSRLGNDITVIQNALITIPVAVLRQTIMLIGGLAIICYLNWKLTGLILLILPPLMLFARIFGRRLRKLAEKVQDKLAGAAVVLEEVASSIQVVKSYTREPYEQKRFEEGIETALEAEIEKLKISSFFGPFILFLTFLVSASLVWYGGHQVMEGQTSYGELAAFFLYAIIIAGPIGTFVRLYTQIQESLGAVRRVYEILDTPPEILQPENPVKLERIEGRIQFEDVSFAYHSDQPVLQNVSFQIEPGERAALVGPSGAGKSTIVALLHRFFDVGSGTIRLDGKDIKTLDLPTYLGQVALVPQDTILFGGTVRENILYGKLEATEEEMIEAAQAAHAHDFITQLEKGYDTPVGEKGVKLSGGERQRIAIARAVLKDPKILILDEATSSLDTQSEGLIQDALERLMANRTTFIIAHRLSTVHHADQILVLDKGTLRESGTHQSLMQIEGLYHKLYTMRAFDEPVGAETGPEPS</sequence>
<evidence type="ECO:0000256" key="6">
    <source>
        <dbReference type="ARBA" id="ARBA00022989"/>
    </source>
</evidence>
<dbReference type="InterPro" id="IPR011527">
    <property type="entry name" value="ABC1_TM_dom"/>
</dbReference>
<dbReference type="PROSITE" id="PS00211">
    <property type="entry name" value="ABC_TRANSPORTER_1"/>
    <property type="match status" value="1"/>
</dbReference>
<dbReference type="PANTHER" id="PTHR43394">
    <property type="entry name" value="ATP-DEPENDENT PERMEASE MDL1, MITOCHONDRIAL"/>
    <property type="match status" value="1"/>
</dbReference>
<dbReference type="InterPro" id="IPR036640">
    <property type="entry name" value="ABC1_TM_sf"/>
</dbReference>
<evidence type="ECO:0000313" key="11">
    <source>
        <dbReference type="EMBL" id="QPJ61263.1"/>
    </source>
</evidence>
<dbReference type="EMBL" id="CP048685">
    <property type="protein sequence ID" value="QPJ61263.1"/>
    <property type="molecule type" value="Genomic_DNA"/>
</dbReference>
<feature type="transmembrane region" description="Helical" evidence="8">
    <location>
        <begin position="20"/>
        <end position="39"/>
    </location>
</feature>
<keyword evidence="4" id="KW-0547">Nucleotide-binding</keyword>
<dbReference type="InterPro" id="IPR003593">
    <property type="entry name" value="AAA+_ATPase"/>
</dbReference>
<evidence type="ECO:0000256" key="2">
    <source>
        <dbReference type="ARBA" id="ARBA00022448"/>
    </source>
</evidence>